<dbReference type="Gene3D" id="2.130.10.10">
    <property type="entry name" value="YVTN repeat-like/Quinoprotein amine dehydrogenase"/>
    <property type="match status" value="1"/>
</dbReference>
<organism evidence="1 2">
    <name type="scientific">Ecytonucleospora hepatopenaei</name>
    <dbReference type="NCBI Taxonomy" id="646526"/>
    <lineage>
        <taxon>Eukaryota</taxon>
        <taxon>Fungi</taxon>
        <taxon>Fungi incertae sedis</taxon>
        <taxon>Microsporidia</taxon>
        <taxon>Enterocytozoonidae</taxon>
        <taxon>Ecytonucleospora</taxon>
    </lineage>
</organism>
<evidence type="ECO:0000313" key="2">
    <source>
        <dbReference type="Proteomes" id="UP000192758"/>
    </source>
</evidence>
<dbReference type="VEuPathDB" id="MicrosporidiaDB:EHP00_1769"/>
<keyword evidence="2" id="KW-1185">Reference proteome</keyword>
<comment type="caution">
    <text evidence="1">The sequence shown here is derived from an EMBL/GenBank/DDBJ whole genome shotgun (WGS) entry which is preliminary data.</text>
</comment>
<sequence>MGPVTSISFSKNGKYAVSTDFAGGLIFMEISNGNVYKKFIKQITENKPIYDTAMLTGTAGNETVFCGCENGEVHMIDVENGIEQNSNVFVADEDAIISLDCNSDYLITASSSGNLKYTQICGNKLLDSKKISTFHGEISAVKITKKNCFERIYIAVGLTSGGLFIYSYANSEFKVLDKFELGSPVYALKWAQGGFSLSVLHGENEIKVYDLQEDNTFKEVAVNQSN</sequence>
<name>A0A1W0E2K0_9MICR</name>
<dbReference type="Proteomes" id="UP000192758">
    <property type="component" value="Unassembled WGS sequence"/>
</dbReference>
<dbReference type="EMBL" id="MNPJ01000033">
    <property type="protein sequence ID" value="OQS53457.1"/>
    <property type="molecule type" value="Genomic_DNA"/>
</dbReference>
<gene>
    <name evidence="1" type="ORF">EHP00_1769</name>
</gene>
<reference evidence="1 2" key="1">
    <citation type="journal article" date="2017" name="Environ. Microbiol.">
        <title>Decay of the glycolytic pathway and adaptation to intranuclear parasitism within Enterocytozoonidae microsporidia.</title>
        <authorList>
            <person name="Wiredu Boakye D."/>
            <person name="Jaroenlak P."/>
            <person name="Prachumwat A."/>
            <person name="Williams T.A."/>
            <person name="Bateman K.S."/>
            <person name="Itsathitphaisarn O."/>
            <person name="Sritunyalucksana K."/>
            <person name="Paszkiewicz K.H."/>
            <person name="Moore K.A."/>
            <person name="Stentiford G.D."/>
            <person name="Williams B.A."/>
        </authorList>
    </citation>
    <scope>NUCLEOTIDE SEQUENCE [LARGE SCALE GENOMIC DNA]</scope>
    <source>
        <strain evidence="1 2">TH1</strain>
    </source>
</reference>
<dbReference type="InterPro" id="IPR036322">
    <property type="entry name" value="WD40_repeat_dom_sf"/>
</dbReference>
<dbReference type="OrthoDB" id="364224at2759"/>
<dbReference type="AlphaFoldDB" id="A0A1W0E2K0"/>
<dbReference type="SUPFAM" id="SSF50978">
    <property type="entry name" value="WD40 repeat-like"/>
    <property type="match status" value="1"/>
</dbReference>
<dbReference type="InterPro" id="IPR015943">
    <property type="entry name" value="WD40/YVTN_repeat-like_dom_sf"/>
</dbReference>
<accession>A0A1W0E2K0</accession>
<proteinExistence type="predicted"/>
<evidence type="ECO:0000313" key="1">
    <source>
        <dbReference type="EMBL" id="OQS53457.1"/>
    </source>
</evidence>
<dbReference type="STRING" id="646526.A0A1W0E2K0"/>
<protein>
    <submittedName>
        <fullName evidence="1">Uncharacterized protein</fullName>
    </submittedName>
</protein>